<evidence type="ECO:0000256" key="7">
    <source>
        <dbReference type="ARBA" id="ARBA00022786"/>
    </source>
</evidence>
<protein>
    <submittedName>
        <fullName evidence="12">SUMO ligase MMS21</fullName>
    </submittedName>
</protein>
<dbReference type="Pfam" id="PF11789">
    <property type="entry name" value="zf-Nse"/>
    <property type="match status" value="1"/>
</dbReference>
<dbReference type="CDD" id="cd16651">
    <property type="entry name" value="SPL-RING_NSE2"/>
    <property type="match status" value="1"/>
</dbReference>
<evidence type="ECO:0000256" key="1">
    <source>
        <dbReference type="ARBA" id="ARBA00004123"/>
    </source>
</evidence>
<name>A0A2H9TM05_9FUNG</name>
<dbReference type="STRING" id="1246581.A0A2H9TM05"/>
<dbReference type="PANTHER" id="PTHR21330:SF1">
    <property type="entry name" value="E3 SUMO-PROTEIN LIGASE NSE2"/>
    <property type="match status" value="1"/>
</dbReference>
<keyword evidence="7" id="KW-0833">Ubl conjugation pathway</keyword>
<dbReference type="Gene3D" id="3.30.40.10">
    <property type="entry name" value="Zinc/RING finger domain, C3HC4 (zinc finger)"/>
    <property type="match status" value="1"/>
</dbReference>
<dbReference type="PROSITE" id="PS51044">
    <property type="entry name" value="ZF_SP_RING"/>
    <property type="match status" value="1"/>
</dbReference>
<sequence>MTDVVSVHLDSIGSLSNSLQEALTVAGEQLEECKELDLINNVHEAFGAALTGAELASMFQQSYNSEERVAELQANLAAMSEATSVRWRKSQKYRDFRQRLWEVNHFDQDMPPEDNSEDEDLVVASARQTTTCPLTQTTFDRPVVNPSCGHTYSREAILTMARSATSVQCPIHGCNHTVHITRLHPNEAMERRIARKDQPRIFV</sequence>
<dbReference type="GO" id="GO:0030915">
    <property type="term" value="C:Smc5-Smc6 complex"/>
    <property type="evidence" value="ECO:0007669"/>
    <property type="project" value="InterPro"/>
</dbReference>
<dbReference type="OrthoDB" id="26899at2759"/>
<keyword evidence="9" id="KW-0539">Nucleus</keyword>
<comment type="subcellular location">
    <subcellularLocation>
        <location evidence="1">Nucleus</location>
    </subcellularLocation>
</comment>
<evidence type="ECO:0000256" key="6">
    <source>
        <dbReference type="ARBA" id="ARBA00022771"/>
    </source>
</evidence>
<feature type="domain" description="SP-RING-type" evidence="11">
    <location>
        <begin position="117"/>
        <end position="198"/>
    </location>
</feature>
<dbReference type="PANTHER" id="PTHR21330">
    <property type="entry name" value="E3 SUMO-PROTEIN LIGASE NSE2"/>
    <property type="match status" value="1"/>
</dbReference>
<dbReference type="InterPro" id="IPR026846">
    <property type="entry name" value="Nse2(Mms21)"/>
</dbReference>
<evidence type="ECO:0000256" key="3">
    <source>
        <dbReference type="ARBA" id="ARBA00008212"/>
    </source>
</evidence>
<comment type="similarity">
    <text evidence="3">Belongs to the NSE2 family.</text>
</comment>
<keyword evidence="6 10" id="KW-0863">Zinc-finger</keyword>
<dbReference type="GO" id="GO:0061665">
    <property type="term" value="F:SUMO ligase activity"/>
    <property type="evidence" value="ECO:0007669"/>
    <property type="project" value="TreeGrafter"/>
</dbReference>
<dbReference type="UniPathway" id="UPA00886"/>
<evidence type="ECO:0000256" key="5">
    <source>
        <dbReference type="ARBA" id="ARBA00022723"/>
    </source>
</evidence>
<keyword evidence="8" id="KW-0862">Zinc</keyword>
<dbReference type="GO" id="GO:0000724">
    <property type="term" value="P:double-strand break repair via homologous recombination"/>
    <property type="evidence" value="ECO:0007669"/>
    <property type="project" value="InterPro"/>
</dbReference>
<evidence type="ECO:0000259" key="11">
    <source>
        <dbReference type="PROSITE" id="PS51044"/>
    </source>
</evidence>
<proteinExistence type="inferred from homology"/>
<keyword evidence="12" id="KW-0436">Ligase</keyword>
<dbReference type="SUPFAM" id="SSF57850">
    <property type="entry name" value="RING/U-box"/>
    <property type="match status" value="1"/>
</dbReference>
<dbReference type="GO" id="GO:0008270">
    <property type="term" value="F:zinc ion binding"/>
    <property type="evidence" value="ECO:0007669"/>
    <property type="project" value="UniProtKB-KW"/>
</dbReference>
<keyword evidence="13" id="KW-1185">Reference proteome</keyword>
<gene>
    <name evidence="12" type="ORF">PSACC_01412</name>
</gene>
<evidence type="ECO:0000256" key="9">
    <source>
        <dbReference type="ARBA" id="ARBA00023242"/>
    </source>
</evidence>
<comment type="caution">
    <text evidence="12">The sequence shown here is derived from an EMBL/GenBank/DDBJ whole genome shotgun (WGS) entry which is preliminary data.</text>
</comment>
<organism evidence="12 13">
    <name type="scientific">Paramicrosporidium saccamoebae</name>
    <dbReference type="NCBI Taxonomy" id="1246581"/>
    <lineage>
        <taxon>Eukaryota</taxon>
        <taxon>Fungi</taxon>
        <taxon>Fungi incertae sedis</taxon>
        <taxon>Cryptomycota</taxon>
        <taxon>Cryptomycota incertae sedis</taxon>
        <taxon>Paramicrosporidium</taxon>
    </lineage>
</organism>
<dbReference type="GO" id="GO:0016874">
    <property type="term" value="F:ligase activity"/>
    <property type="evidence" value="ECO:0007669"/>
    <property type="project" value="UniProtKB-KW"/>
</dbReference>
<dbReference type="InterPro" id="IPR004181">
    <property type="entry name" value="Znf_MIZ"/>
</dbReference>
<evidence type="ECO:0000313" key="13">
    <source>
        <dbReference type="Proteomes" id="UP000240830"/>
    </source>
</evidence>
<keyword evidence="5" id="KW-0479">Metal-binding</keyword>
<dbReference type="GO" id="GO:0005634">
    <property type="term" value="C:nucleus"/>
    <property type="evidence" value="ECO:0007669"/>
    <property type="project" value="UniProtKB-SubCell"/>
</dbReference>
<reference evidence="12 13" key="1">
    <citation type="submission" date="2016-10" db="EMBL/GenBank/DDBJ databases">
        <title>The genome of Paramicrosporidium saccamoebae is the missing link in understanding Cryptomycota and Microsporidia evolution.</title>
        <authorList>
            <person name="Quandt C.A."/>
            <person name="Beaudet D."/>
            <person name="Corsaro D."/>
            <person name="Michel R."/>
            <person name="Corradi N."/>
            <person name="James T."/>
        </authorList>
    </citation>
    <scope>NUCLEOTIDE SEQUENCE [LARGE SCALE GENOMIC DNA]</scope>
    <source>
        <strain evidence="12 13">KSL3</strain>
    </source>
</reference>
<keyword evidence="4" id="KW-0808">Transferase</keyword>
<dbReference type="InterPro" id="IPR013083">
    <property type="entry name" value="Znf_RING/FYVE/PHD"/>
</dbReference>
<dbReference type="AlphaFoldDB" id="A0A2H9TM05"/>
<accession>A0A2H9TM05</accession>
<evidence type="ECO:0000256" key="4">
    <source>
        <dbReference type="ARBA" id="ARBA00022679"/>
    </source>
</evidence>
<comment type="pathway">
    <text evidence="2">Protein modification; protein sumoylation.</text>
</comment>
<evidence type="ECO:0000256" key="10">
    <source>
        <dbReference type="PROSITE-ProRule" id="PRU00452"/>
    </source>
</evidence>
<evidence type="ECO:0000256" key="2">
    <source>
        <dbReference type="ARBA" id="ARBA00004718"/>
    </source>
</evidence>
<dbReference type="EMBL" id="MTSL01000102">
    <property type="protein sequence ID" value="PJF18777.1"/>
    <property type="molecule type" value="Genomic_DNA"/>
</dbReference>
<evidence type="ECO:0000256" key="8">
    <source>
        <dbReference type="ARBA" id="ARBA00022833"/>
    </source>
</evidence>
<evidence type="ECO:0000313" key="12">
    <source>
        <dbReference type="EMBL" id="PJF18777.1"/>
    </source>
</evidence>
<dbReference type="Proteomes" id="UP000240830">
    <property type="component" value="Unassembled WGS sequence"/>
</dbReference>
<dbReference type="GO" id="GO:0016925">
    <property type="term" value="P:protein sumoylation"/>
    <property type="evidence" value="ECO:0007669"/>
    <property type="project" value="UniProtKB-UniPathway"/>
</dbReference>